<dbReference type="GO" id="GO:0001673">
    <property type="term" value="C:male germ cell nucleus"/>
    <property type="evidence" value="ECO:0007669"/>
    <property type="project" value="TreeGrafter"/>
</dbReference>
<feature type="non-terminal residue" evidence="3">
    <location>
        <position position="1"/>
    </location>
</feature>
<dbReference type="GO" id="GO:0000711">
    <property type="term" value="P:meiotic DNA repair synthesis"/>
    <property type="evidence" value="ECO:0007669"/>
    <property type="project" value="TreeGrafter"/>
</dbReference>
<dbReference type="PANTHER" id="PTHR46918">
    <property type="entry name" value="SYNAPTONEMAL COMPLEX PROTEIN 1"/>
    <property type="match status" value="1"/>
</dbReference>
<evidence type="ECO:0000313" key="3">
    <source>
        <dbReference type="EMBL" id="ERE90953.1"/>
    </source>
</evidence>
<keyword evidence="1" id="KW-0175">Coiled coil</keyword>
<organism evidence="3 4">
    <name type="scientific">Cricetulus griseus</name>
    <name type="common">Chinese hamster</name>
    <name type="synonym">Cricetulus barabensis griseus</name>
    <dbReference type="NCBI Taxonomy" id="10029"/>
    <lineage>
        <taxon>Eukaryota</taxon>
        <taxon>Metazoa</taxon>
        <taxon>Chordata</taxon>
        <taxon>Craniata</taxon>
        <taxon>Vertebrata</taxon>
        <taxon>Euteleostomi</taxon>
        <taxon>Mammalia</taxon>
        <taxon>Eutheria</taxon>
        <taxon>Euarchontoglires</taxon>
        <taxon>Glires</taxon>
        <taxon>Rodentia</taxon>
        <taxon>Myomorpha</taxon>
        <taxon>Muroidea</taxon>
        <taxon>Cricetidae</taxon>
        <taxon>Cricetinae</taxon>
        <taxon>Cricetulus</taxon>
    </lineage>
</organism>
<proteinExistence type="predicted"/>
<dbReference type="EMBL" id="KE663707">
    <property type="protein sequence ID" value="ERE90953.1"/>
    <property type="molecule type" value="Genomic_DNA"/>
</dbReference>
<dbReference type="Pfam" id="PF05483">
    <property type="entry name" value="SCP-1"/>
    <property type="match status" value="3"/>
</dbReference>
<dbReference type="InterPro" id="IPR008827">
    <property type="entry name" value="SYCP1"/>
</dbReference>
<dbReference type="GO" id="GO:0000802">
    <property type="term" value="C:transverse filament"/>
    <property type="evidence" value="ECO:0007669"/>
    <property type="project" value="TreeGrafter"/>
</dbReference>
<dbReference type="PANTHER" id="PTHR46918:SF1">
    <property type="entry name" value="SYNAPTONEMAL COMPLEX PROTEIN 1"/>
    <property type="match status" value="1"/>
</dbReference>
<name>A0A061IMN6_CRIGR</name>
<feature type="region of interest" description="Disordered" evidence="2">
    <location>
        <begin position="352"/>
        <end position="371"/>
    </location>
</feature>
<evidence type="ECO:0000313" key="4">
    <source>
        <dbReference type="Proteomes" id="UP000030759"/>
    </source>
</evidence>
<accession>A0A061IMN6</accession>
<dbReference type="Proteomes" id="UP000030759">
    <property type="component" value="Unassembled WGS sequence"/>
</dbReference>
<sequence length="411" mass="47913">VEDQKLLDEKKQVEKLAEELQGKEQELTLLLQTRELFLSMFLKNRFKFAELTASCGKLSLENNKLAQETNDMALALKKYQEDITIGLKNLNHKSNTDNKCNNLRKQAENKSKYIEELHQENKTLKKKSSAESKQLNAYEIKVNKLELELESAKQKFQEMTDNYQKEIEVKKISEEKLLGEVEKAKATVDEAVKLQKEIDLRCQHKIAEMVALMEKHKHQYDKMVEERDSELGLYKSREQEQSSVKAALETELSNIRNEVVSLKKQLEIEREEKEKLKLAKENTAILKEKKDKEYTVKTPTKMQIYQRENKYLPTGRSNKKRKAVFDFEVNSDSSETTDLLSMVSEEEISNRLYSNNSPDSHLTPKQTPLSLSTPETFVTLGSVRKMREDRWATIAKIDRKRRLKEAEKLFA</sequence>
<dbReference type="GO" id="GO:0051878">
    <property type="term" value="P:lateral element assembly"/>
    <property type="evidence" value="ECO:0007669"/>
    <property type="project" value="TreeGrafter"/>
</dbReference>
<evidence type="ECO:0000256" key="2">
    <source>
        <dbReference type="SAM" id="MobiDB-lite"/>
    </source>
</evidence>
<dbReference type="GO" id="GO:0003690">
    <property type="term" value="F:double-stranded DNA binding"/>
    <property type="evidence" value="ECO:0007669"/>
    <property type="project" value="TreeGrafter"/>
</dbReference>
<dbReference type="AlphaFoldDB" id="A0A061IMN6"/>
<feature type="coiled-coil region" evidence="1">
    <location>
        <begin position="100"/>
        <end position="169"/>
    </location>
</feature>
<dbReference type="GO" id="GO:0051026">
    <property type="term" value="P:chiasma assembly"/>
    <property type="evidence" value="ECO:0007669"/>
    <property type="project" value="TreeGrafter"/>
</dbReference>
<reference evidence="4" key="1">
    <citation type="journal article" date="2013" name="Nat. Biotechnol.">
        <title>Chinese hamster genome sequenced from sorted chromosomes.</title>
        <authorList>
            <person name="Brinkrolf K."/>
            <person name="Rupp O."/>
            <person name="Laux H."/>
            <person name="Kollin F."/>
            <person name="Ernst W."/>
            <person name="Linke B."/>
            <person name="Kofler R."/>
            <person name="Romand S."/>
            <person name="Hesse F."/>
            <person name="Budach W.E."/>
            <person name="Galosy S."/>
            <person name="Muller D."/>
            <person name="Noll T."/>
            <person name="Wienberg J."/>
            <person name="Jostock T."/>
            <person name="Leonard M."/>
            <person name="Grillari J."/>
            <person name="Tauch A."/>
            <person name="Goesmann A."/>
            <person name="Helk B."/>
            <person name="Mott J.E."/>
            <person name="Puhler A."/>
            <person name="Borth N."/>
        </authorList>
    </citation>
    <scope>NUCLEOTIDE SEQUENCE [LARGE SCALE GENOMIC DNA]</scope>
    <source>
        <strain evidence="4">17A/GY</strain>
    </source>
</reference>
<dbReference type="GO" id="GO:0000801">
    <property type="term" value="C:central element"/>
    <property type="evidence" value="ECO:0007669"/>
    <property type="project" value="TreeGrafter"/>
</dbReference>
<gene>
    <name evidence="3" type="ORF">H671_1g1282</name>
</gene>
<evidence type="ECO:0000256" key="1">
    <source>
        <dbReference type="SAM" id="Coils"/>
    </source>
</evidence>
<feature type="coiled-coil region" evidence="1">
    <location>
        <begin position="3"/>
        <end position="33"/>
    </location>
</feature>
<feature type="coiled-coil region" evidence="1">
    <location>
        <begin position="245"/>
        <end position="289"/>
    </location>
</feature>
<protein>
    <submittedName>
        <fullName evidence="3">Synaptonemal complex protein 1</fullName>
    </submittedName>
</protein>